<dbReference type="InterPro" id="IPR018822">
    <property type="entry name" value="UPF0646"/>
</dbReference>
<protein>
    <submittedName>
        <fullName evidence="2">Uncharacterized protein</fullName>
    </submittedName>
</protein>
<accession>A0AAV5RDF1</accession>
<sequence length="214" mass="24332">MTVTVEIFESSDTTVNGENLDELLTVETPSELTHAGIIDANWTEESIEIEEAEIENSQSEGITASIDEESDSISDLDHEGAHKLIFVYGEETYKYDDSCRNTTISELFSYIRQQITAIDKSVELTFELQPVKLEIQESSQFNNAHSVDDLFHALDGYNISTTENNDVLKCIVKTRESFWSKLEKMHSHLHSSPHGLKRKHRKRGLNQPKKAKND</sequence>
<keyword evidence="3" id="KW-1185">Reference proteome</keyword>
<name>A0AAV5RDF1_STABA</name>
<dbReference type="Pfam" id="PF10336">
    <property type="entry name" value="DUF2420"/>
    <property type="match status" value="1"/>
</dbReference>
<gene>
    <name evidence="2" type="ORF">DASB73_000950</name>
</gene>
<proteinExistence type="predicted"/>
<organism evidence="2 3">
    <name type="scientific">Starmerella bacillaris</name>
    <name type="common">Yeast</name>
    <name type="synonym">Candida zemplinina</name>
    <dbReference type="NCBI Taxonomy" id="1247836"/>
    <lineage>
        <taxon>Eukaryota</taxon>
        <taxon>Fungi</taxon>
        <taxon>Dikarya</taxon>
        <taxon>Ascomycota</taxon>
        <taxon>Saccharomycotina</taxon>
        <taxon>Dipodascomycetes</taxon>
        <taxon>Dipodascales</taxon>
        <taxon>Trichomonascaceae</taxon>
        <taxon>Starmerella</taxon>
    </lineage>
</organism>
<evidence type="ECO:0000256" key="1">
    <source>
        <dbReference type="SAM" id="MobiDB-lite"/>
    </source>
</evidence>
<evidence type="ECO:0000313" key="2">
    <source>
        <dbReference type="EMBL" id="GMM49137.1"/>
    </source>
</evidence>
<comment type="caution">
    <text evidence="2">The sequence shown here is derived from an EMBL/GenBank/DDBJ whole genome shotgun (WGS) entry which is preliminary data.</text>
</comment>
<reference evidence="2 3" key="1">
    <citation type="journal article" date="2023" name="Elife">
        <title>Identification of key yeast species and microbe-microbe interactions impacting larval growth of Drosophila in the wild.</title>
        <authorList>
            <person name="Mure A."/>
            <person name="Sugiura Y."/>
            <person name="Maeda R."/>
            <person name="Honda K."/>
            <person name="Sakurai N."/>
            <person name="Takahashi Y."/>
            <person name="Watada M."/>
            <person name="Katoh T."/>
            <person name="Gotoh A."/>
            <person name="Gotoh Y."/>
            <person name="Taniguchi I."/>
            <person name="Nakamura K."/>
            <person name="Hayashi T."/>
            <person name="Katayama T."/>
            <person name="Uemura T."/>
            <person name="Hattori Y."/>
        </authorList>
    </citation>
    <scope>NUCLEOTIDE SEQUENCE [LARGE SCALE GENOMIC DNA]</scope>
    <source>
        <strain evidence="2 3">SB-73</strain>
    </source>
</reference>
<evidence type="ECO:0000313" key="3">
    <source>
        <dbReference type="Proteomes" id="UP001362899"/>
    </source>
</evidence>
<dbReference type="EMBL" id="BTGC01000001">
    <property type="protein sequence ID" value="GMM49137.1"/>
    <property type="molecule type" value="Genomic_DNA"/>
</dbReference>
<dbReference type="Proteomes" id="UP001362899">
    <property type="component" value="Unassembled WGS sequence"/>
</dbReference>
<feature type="region of interest" description="Disordered" evidence="1">
    <location>
        <begin position="189"/>
        <end position="214"/>
    </location>
</feature>
<dbReference type="AlphaFoldDB" id="A0AAV5RDF1"/>
<feature type="compositionally biased region" description="Basic residues" evidence="1">
    <location>
        <begin position="189"/>
        <end position="204"/>
    </location>
</feature>